<sequence>MRSYQARKEDKKINIKPQKNFDLFGNQLFRMSVNFRMILLMKEDNYFQLYEESKKMSKDVDLKLSKEESLKSKNN</sequence>
<comment type="caution">
    <text evidence="1">The sequence shown here is derived from an EMBL/GenBank/DDBJ whole genome shotgun (WGS) entry which is preliminary data.</text>
</comment>
<name>A0A5J4W7M2_9EUKA</name>
<protein>
    <submittedName>
        <fullName evidence="1">Uncharacterized protein</fullName>
    </submittedName>
</protein>
<dbReference type="Proteomes" id="UP000324800">
    <property type="component" value="Unassembled WGS sequence"/>
</dbReference>
<proteinExistence type="predicted"/>
<evidence type="ECO:0000313" key="2">
    <source>
        <dbReference type="Proteomes" id="UP000324800"/>
    </source>
</evidence>
<gene>
    <name evidence="1" type="ORF">EZS28_013652</name>
</gene>
<organism evidence="1 2">
    <name type="scientific">Streblomastix strix</name>
    <dbReference type="NCBI Taxonomy" id="222440"/>
    <lineage>
        <taxon>Eukaryota</taxon>
        <taxon>Metamonada</taxon>
        <taxon>Preaxostyla</taxon>
        <taxon>Oxymonadida</taxon>
        <taxon>Streblomastigidae</taxon>
        <taxon>Streblomastix</taxon>
    </lineage>
</organism>
<dbReference type="EMBL" id="SNRW01003090">
    <property type="protein sequence ID" value="KAA6390820.1"/>
    <property type="molecule type" value="Genomic_DNA"/>
</dbReference>
<accession>A0A5J4W7M2</accession>
<evidence type="ECO:0000313" key="1">
    <source>
        <dbReference type="EMBL" id="KAA6390820.1"/>
    </source>
</evidence>
<dbReference type="AlphaFoldDB" id="A0A5J4W7M2"/>
<reference evidence="1 2" key="1">
    <citation type="submission" date="2019-03" db="EMBL/GenBank/DDBJ databases">
        <title>Single cell metagenomics reveals metabolic interactions within the superorganism composed of flagellate Streblomastix strix and complex community of Bacteroidetes bacteria on its surface.</title>
        <authorList>
            <person name="Treitli S.C."/>
            <person name="Kolisko M."/>
            <person name="Husnik F."/>
            <person name="Keeling P."/>
            <person name="Hampl V."/>
        </authorList>
    </citation>
    <scope>NUCLEOTIDE SEQUENCE [LARGE SCALE GENOMIC DNA]</scope>
    <source>
        <strain evidence="1">ST1C</strain>
    </source>
</reference>